<evidence type="ECO:0000313" key="1">
    <source>
        <dbReference type="EMBL" id="GMR62239.1"/>
    </source>
</evidence>
<keyword evidence="2" id="KW-1185">Reference proteome</keyword>
<proteinExistence type="predicted"/>
<evidence type="ECO:0000313" key="2">
    <source>
        <dbReference type="Proteomes" id="UP001328107"/>
    </source>
</evidence>
<dbReference type="AlphaFoldDB" id="A0AAN5DFG7"/>
<reference evidence="2" key="1">
    <citation type="submission" date="2022-10" db="EMBL/GenBank/DDBJ databases">
        <title>Genome assembly of Pristionchus species.</title>
        <authorList>
            <person name="Yoshida K."/>
            <person name="Sommer R.J."/>
        </authorList>
    </citation>
    <scope>NUCLEOTIDE SEQUENCE [LARGE SCALE GENOMIC DNA]</scope>
    <source>
        <strain evidence="2">RS5460</strain>
    </source>
</reference>
<dbReference type="EMBL" id="BTRK01000006">
    <property type="protein sequence ID" value="GMR62239.1"/>
    <property type="molecule type" value="Genomic_DNA"/>
</dbReference>
<name>A0AAN5DFG7_9BILA</name>
<dbReference type="Proteomes" id="UP001328107">
    <property type="component" value="Unassembled WGS sequence"/>
</dbReference>
<protein>
    <submittedName>
        <fullName evidence="1">Uncharacterized protein</fullName>
    </submittedName>
</protein>
<organism evidence="1 2">
    <name type="scientific">Pristionchus mayeri</name>
    <dbReference type="NCBI Taxonomy" id="1317129"/>
    <lineage>
        <taxon>Eukaryota</taxon>
        <taxon>Metazoa</taxon>
        <taxon>Ecdysozoa</taxon>
        <taxon>Nematoda</taxon>
        <taxon>Chromadorea</taxon>
        <taxon>Rhabditida</taxon>
        <taxon>Rhabditina</taxon>
        <taxon>Diplogasteromorpha</taxon>
        <taxon>Diplogasteroidea</taxon>
        <taxon>Neodiplogasteridae</taxon>
        <taxon>Pristionchus</taxon>
    </lineage>
</organism>
<feature type="non-terminal residue" evidence="1">
    <location>
        <position position="78"/>
    </location>
</feature>
<feature type="non-terminal residue" evidence="1">
    <location>
        <position position="1"/>
    </location>
</feature>
<comment type="caution">
    <text evidence="1">The sequence shown here is derived from an EMBL/GenBank/DDBJ whole genome shotgun (WGS) entry which is preliminary data.</text>
</comment>
<accession>A0AAN5DFG7</accession>
<sequence length="78" mass="9197">DRTHEFGHHEQVLHLERCSSRRHPASPARILHRRPCQLCLLPMPHCPSRPQGRIYPFSPVSVRVRTLQYSPQNQRPRS</sequence>
<gene>
    <name evidence="1" type="ORF">PMAYCL1PPCAC_32434</name>
</gene>